<keyword evidence="8" id="KW-0175">Coiled coil</keyword>
<feature type="active site" evidence="6 7">
    <location>
        <position position="335"/>
    </location>
</feature>
<dbReference type="Gene3D" id="3.90.70.10">
    <property type="entry name" value="Cysteine proteinases"/>
    <property type="match status" value="1"/>
</dbReference>
<dbReference type="InterPro" id="IPR036213">
    <property type="entry name" value="Calpain_III_sf"/>
</dbReference>
<dbReference type="PROSITE" id="PS01159">
    <property type="entry name" value="WW_DOMAIN_1"/>
    <property type="match status" value="1"/>
</dbReference>
<dbReference type="InterPro" id="IPR002048">
    <property type="entry name" value="EF_hand_dom"/>
</dbReference>
<dbReference type="CDD" id="cd00201">
    <property type="entry name" value="WW"/>
    <property type="match status" value="1"/>
</dbReference>
<feature type="region of interest" description="Disordered" evidence="9">
    <location>
        <begin position="59"/>
        <end position="140"/>
    </location>
</feature>
<dbReference type="PROSITE" id="PS00139">
    <property type="entry name" value="THIOL_PROTEASE_CYS"/>
    <property type="match status" value="1"/>
</dbReference>
<evidence type="ECO:0000256" key="3">
    <source>
        <dbReference type="ARBA" id="ARBA00022801"/>
    </source>
</evidence>
<dbReference type="SUPFAM" id="SSF51045">
    <property type="entry name" value="WW domain"/>
    <property type="match status" value="1"/>
</dbReference>
<evidence type="ECO:0000256" key="1">
    <source>
        <dbReference type="ARBA" id="ARBA00007623"/>
    </source>
</evidence>
<comment type="caution">
    <text evidence="13">The sequence shown here is derived from an EMBL/GenBank/DDBJ whole genome shotgun (WGS) entry which is preliminary data.</text>
</comment>
<dbReference type="SMART" id="SM00456">
    <property type="entry name" value="WW"/>
    <property type="match status" value="1"/>
</dbReference>
<dbReference type="InterPro" id="IPR018247">
    <property type="entry name" value="EF_Hand_1_Ca_BS"/>
</dbReference>
<feature type="compositionally biased region" description="Basic and acidic residues" evidence="9">
    <location>
        <begin position="65"/>
        <end position="97"/>
    </location>
</feature>
<protein>
    <recommendedName>
        <fullName evidence="15">Calmodulin</fullName>
    </recommendedName>
</protein>
<feature type="domain" description="EF-hand" evidence="12">
    <location>
        <begin position="652"/>
        <end position="687"/>
    </location>
</feature>
<dbReference type="InterPro" id="IPR001300">
    <property type="entry name" value="Peptidase_C2_calpain_cat"/>
</dbReference>
<evidence type="ECO:0000256" key="9">
    <source>
        <dbReference type="SAM" id="MobiDB-lite"/>
    </source>
</evidence>
<evidence type="ECO:0000313" key="14">
    <source>
        <dbReference type="Proteomes" id="UP001165065"/>
    </source>
</evidence>
<feature type="coiled-coil region" evidence="8">
    <location>
        <begin position="1801"/>
        <end position="1845"/>
    </location>
</feature>
<dbReference type="CDD" id="cd00044">
    <property type="entry name" value="CysPc"/>
    <property type="match status" value="1"/>
</dbReference>
<dbReference type="SUPFAM" id="SSF54001">
    <property type="entry name" value="Cysteine proteinases"/>
    <property type="match status" value="1"/>
</dbReference>
<dbReference type="PANTHER" id="PTHR10183:SF379">
    <property type="entry name" value="CALPAIN-5"/>
    <property type="match status" value="1"/>
</dbReference>
<evidence type="ECO:0000256" key="5">
    <source>
        <dbReference type="ARBA" id="ARBA00022837"/>
    </source>
</evidence>
<dbReference type="Gene3D" id="1.10.238.10">
    <property type="entry name" value="EF-hand"/>
    <property type="match status" value="2"/>
</dbReference>
<dbReference type="Pfam" id="PF00397">
    <property type="entry name" value="WW"/>
    <property type="match status" value="1"/>
</dbReference>
<keyword evidence="3 7" id="KW-0378">Hydrolase</keyword>
<feature type="domain" description="EF-hand" evidence="12">
    <location>
        <begin position="1017"/>
        <end position="1052"/>
    </location>
</feature>
<keyword evidence="2 7" id="KW-0645">Protease</keyword>
<dbReference type="InterPro" id="IPR022682">
    <property type="entry name" value="Calpain_domain_III"/>
</dbReference>
<comment type="similarity">
    <text evidence="1">Belongs to the peptidase C2 family.</text>
</comment>
<evidence type="ECO:0000256" key="8">
    <source>
        <dbReference type="SAM" id="Coils"/>
    </source>
</evidence>
<feature type="active site" evidence="6 7">
    <location>
        <position position="165"/>
    </location>
</feature>
<dbReference type="PANTHER" id="PTHR10183">
    <property type="entry name" value="CALPAIN"/>
    <property type="match status" value="1"/>
</dbReference>
<evidence type="ECO:0000256" key="2">
    <source>
        <dbReference type="ARBA" id="ARBA00022670"/>
    </source>
</evidence>
<dbReference type="PRINTS" id="PR00704">
    <property type="entry name" value="CALPAIN"/>
</dbReference>
<evidence type="ECO:0000313" key="13">
    <source>
        <dbReference type="EMBL" id="GMI40374.1"/>
    </source>
</evidence>
<dbReference type="InterPro" id="IPR022684">
    <property type="entry name" value="Calpain_cysteine_protease"/>
</dbReference>
<feature type="domain" description="WW" evidence="10">
    <location>
        <begin position="2057"/>
        <end position="2091"/>
    </location>
</feature>
<evidence type="ECO:0000256" key="6">
    <source>
        <dbReference type="PIRSR" id="PIRSR622684-1"/>
    </source>
</evidence>
<feature type="active site" evidence="6 7">
    <location>
        <position position="359"/>
    </location>
</feature>
<dbReference type="SUPFAM" id="SSF49562">
    <property type="entry name" value="C2 domain (Calcium/lipid-binding domain, CaLB)"/>
    <property type="match status" value="1"/>
</dbReference>
<dbReference type="Pfam" id="PF00648">
    <property type="entry name" value="Peptidase_C2"/>
    <property type="match status" value="1"/>
</dbReference>
<feature type="domain" description="Calpain catalytic" evidence="11">
    <location>
        <begin position="54"/>
        <end position="421"/>
    </location>
</feature>
<dbReference type="Pfam" id="PF13202">
    <property type="entry name" value="EF-hand_5"/>
    <property type="match status" value="2"/>
</dbReference>
<dbReference type="InterPro" id="IPR036020">
    <property type="entry name" value="WW_dom_sf"/>
</dbReference>
<feature type="region of interest" description="Disordered" evidence="9">
    <location>
        <begin position="1524"/>
        <end position="1547"/>
    </location>
</feature>
<dbReference type="GO" id="GO:0004198">
    <property type="term" value="F:calcium-dependent cysteine-type endopeptidase activity"/>
    <property type="evidence" value="ECO:0007669"/>
    <property type="project" value="InterPro"/>
</dbReference>
<dbReference type="InterPro" id="IPR022683">
    <property type="entry name" value="Calpain_III"/>
</dbReference>
<name>A0A9W7GBM7_9STRA</name>
<dbReference type="InterPro" id="IPR000169">
    <property type="entry name" value="Pept_cys_AS"/>
</dbReference>
<dbReference type="SUPFAM" id="SSF47473">
    <property type="entry name" value="EF-hand"/>
    <property type="match status" value="1"/>
</dbReference>
<organism evidence="13 14">
    <name type="scientific">Triparma columacea</name>
    <dbReference type="NCBI Taxonomy" id="722753"/>
    <lineage>
        <taxon>Eukaryota</taxon>
        <taxon>Sar</taxon>
        <taxon>Stramenopiles</taxon>
        <taxon>Ochrophyta</taxon>
        <taxon>Bolidophyceae</taxon>
        <taxon>Parmales</taxon>
        <taxon>Triparmaceae</taxon>
        <taxon>Triparma</taxon>
    </lineage>
</organism>
<dbReference type="Gene3D" id="2.60.120.380">
    <property type="match status" value="1"/>
</dbReference>
<keyword evidence="5" id="KW-0106">Calcium</keyword>
<dbReference type="InterPro" id="IPR038765">
    <property type="entry name" value="Papain-like_cys_pep_sf"/>
</dbReference>
<dbReference type="PROSITE" id="PS50203">
    <property type="entry name" value="CALPAIN_CAT"/>
    <property type="match status" value="1"/>
</dbReference>
<accession>A0A9W7GBM7</accession>
<gene>
    <name evidence="13" type="ORF">TrCOL_g12942</name>
</gene>
<proteinExistence type="inferred from homology"/>
<dbReference type="SUPFAM" id="SSF49758">
    <property type="entry name" value="Calpain large subunit, middle domain (domain III)"/>
    <property type="match status" value="1"/>
</dbReference>
<dbReference type="OrthoDB" id="268518at2759"/>
<dbReference type="GO" id="GO:0006508">
    <property type="term" value="P:proteolysis"/>
    <property type="evidence" value="ECO:0007669"/>
    <property type="project" value="UniProtKB-KW"/>
</dbReference>
<evidence type="ECO:0000259" key="12">
    <source>
        <dbReference type="PROSITE" id="PS50222"/>
    </source>
</evidence>
<keyword evidence="4 7" id="KW-0788">Thiol protease</keyword>
<evidence type="ECO:0000256" key="4">
    <source>
        <dbReference type="ARBA" id="ARBA00022807"/>
    </source>
</evidence>
<reference evidence="14" key="1">
    <citation type="journal article" date="2023" name="Commun. Biol.">
        <title>Genome analysis of Parmales, the sister group of diatoms, reveals the evolutionary specialization of diatoms from phago-mixotrophs to photoautotrophs.</title>
        <authorList>
            <person name="Ban H."/>
            <person name="Sato S."/>
            <person name="Yoshikawa S."/>
            <person name="Yamada K."/>
            <person name="Nakamura Y."/>
            <person name="Ichinomiya M."/>
            <person name="Sato N."/>
            <person name="Blanc-Mathieu R."/>
            <person name="Endo H."/>
            <person name="Kuwata A."/>
            <person name="Ogata H."/>
        </authorList>
    </citation>
    <scope>NUCLEOTIDE SEQUENCE [LARGE SCALE GENOMIC DNA]</scope>
</reference>
<keyword evidence="14" id="KW-1185">Reference proteome</keyword>
<dbReference type="InterPro" id="IPR011992">
    <property type="entry name" value="EF-hand-dom_pair"/>
</dbReference>
<dbReference type="Proteomes" id="UP001165065">
    <property type="component" value="Unassembled WGS sequence"/>
</dbReference>
<evidence type="ECO:0000256" key="7">
    <source>
        <dbReference type="PROSITE-ProRule" id="PRU00239"/>
    </source>
</evidence>
<dbReference type="GO" id="GO:0005509">
    <property type="term" value="F:calcium ion binding"/>
    <property type="evidence" value="ECO:0007669"/>
    <property type="project" value="InterPro"/>
</dbReference>
<sequence>MSLPYISQMSGTVLTFPVHGLTGPSLTSALTSMSKSVSQHCASLSSKCKLSESLYTDPDFGPTDADERGGKSLYGLDEKPPGGQYPRKEKIRWDRPIYADGEEEEEEGEDDEGEEEDIQDEDEEEDEWDDEFDSDSPSSSWCKRGRLFIGGSGSGDIVQGSLGDCWFLGALSVLAARQELLESVFFNLDRHKDVGLFVCRFYKDGSWIFVIIDDRIPVYDNSEGQPAFARCRDNNELWVPLLEKAYAKLHGSYKALIGGYVHYGLSDLTGFPPIQMVTKRGHEGFHEEWDRDDLWDRLYRYKRWGSLMGCSIQQPRGEKRKNHEAEGNCGLRLMHAYGFLDLNTVETREGTVRLCRCRNPWGFGEWTGAWGDDSEERKLYDKEISEVFSINEAEQTEINKMDGTFFMRFEDWVENFTHIFIAVDFPGSWTGKMEAGDWDPELGGNRTVKTWASNPKFELTLTEDSSVYVGLGIEDSRLTHGIDYYKTPLQSMPMSFDVIKEDQIGFPAKERDQIPDSEDPDGSTTSQAPYYYQAMQLQTTMKAGTYLIIPSLFKRKIGGRFFISVFSDAPFSLSSNHKVASETAIKDLPGMPKGMTQQQFNIHVEDVREKLLTEATKLNLSPKQIFDEFVNSSNARIDRKTFKRKLMNLGFNLVDFPDEDFLAIDVDNSGEIDVEEFKSFFNLALSNDSLPSPPPPPPEDDLQYQPTDLDGRLMVSCIEAKGLLPSSTWFDAFKNEDSQTRNKTLIFAPIPQASRTRPSNATNTEDISEDYENAGDATQQPLRNNSVPEVSMATTSLAKRFASKGRQLVEDAAEVSDKLHYSEPIKQLEGLRNAFLRRLKTAPRKCSSDTQPKCWDRLPKGVKIEESYFSEKPPKRKPLALMKKKLPSSDNVELMLPTNSPTKESSKLAEKESAREWISGTLASQIFEDMLDAVFTIRDFRLGVGKNSASWEGGGRPHVRGGSVSSRSTNSEAIAMDDFQRKMEEEISRANLLYQRFMPIKILDLDMLSGQKGQKSDAIDLAAGWFNWIDKDGSGKISFREFSDCIKEVDLMFSKADTYLLMQRFRIEDDEGTADDNMIRYKDFLTWAKGAVKGKILREEALSSTQPIASIINMVKEAAMKTHVNTITTLKSDTASLQVVQAMLHDMGCRVGINSVYRLARCFNEDVDSFNNFITEEIEAERSPLTHLDMSKLRECLRTALKRRCEDGTASSGETILNSGKIWMQLTHSKAKPVAFDVVRDKFVQVLSETEIDGLPLNVFCKDTYNLSLAHSTSIVLDNLLTISTKKECMPTFSFSDIDGFIREEEINILERKFYLAIQVHMSKVSGAADHLVSIYTNEGKDTILTKVVDPMSLNTFYMKSTEDMKYLRLPAGEDLFTSTMHPSEEGAFWRYCQRLSLLTVAKKTTLTSSEQKKFVHHLRQLFQEANLPFFVTVNDLCVAFEIDSKAAKRSGSIKKAIFSAIKKEKRLHNFLKNTFSSLKVTFSTYDGDVCILNDWSEFLAHLNGFRNPYATLELLPKRVPAIRGGRTGEEDGGSRKGNFRAGGCDQEGGSHPKFGENCKFDFSFVPPTLTNRPILFTDVCKMMVKEGLIEPKAKLFVLMIRKGEDGSMIITAYDPKSASDWQCEGAPDEWCEEGAADRISIDDAQTTLEEYTASGKITLGVGITPRVLCKVYNKMPGKGDEFLGTCEVSISGVLSNCGQVQQEWGALVKDGRASGRVLLSMQFKRQVDIDMEAASKAARRERNARMLQERKLKATLKAELGKMAASGGGSPGSAGGSLRGELEIAKKSLGKVMGEKDVLVEEVEQRREEVMRLEQGVEEAENKRKRLEAELKGVAERLSQAEAKAAERAIQGGTGLQRGKIEAEVETKWKGEVEVLRGEVEALKGELEGAKKLAATVVVQPEGEAAAALEEAKVTPPPPPPPAATKEATAFGSVEEARSAIVACLTKRNPKEPRRMASRLLGGLVDGDGNVDLDDVFECFVNLGLLDLMGFEGIDSYEEKFDFVLTGVERVGEGHRLHDTVANFGSIMEILGEEKKGKKEVEMVRRVEEEGEGEEDALPEGWEMKIRPKDGKIYYVNHNDRTTSWTRPKS</sequence>
<evidence type="ECO:0000259" key="11">
    <source>
        <dbReference type="PROSITE" id="PS50203"/>
    </source>
</evidence>
<dbReference type="Gene3D" id="2.20.70.10">
    <property type="match status" value="1"/>
</dbReference>
<evidence type="ECO:0000259" key="10">
    <source>
        <dbReference type="PROSITE" id="PS50020"/>
    </source>
</evidence>
<evidence type="ECO:0008006" key="15">
    <source>
        <dbReference type="Google" id="ProtNLM"/>
    </source>
</evidence>
<dbReference type="PROSITE" id="PS50222">
    <property type="entry name" value="EF_HAND_2"/>
    <property type="match status" value="2"/>
</dbReference>
<dbReference type="InterPro" id="IPR001202">
    <property type="entry name" value="WW_dom"/>
</dbReference>
<dbReference type="EMBL" id="BRYA01000126">
    <property type="protein sequence ID" value="GMI40374.1"/>
    <property type="molecule type" value="Genomic_DNA"/>
</dbReference>
<dbReference type="Pfam" id="PF01067">
    <property type="entry name" value="Calpain_III"/>
    <property type="match status" value="1"/>
</dbReference>
<dbReference type="SMART" id="SM00720">
    <property type="entry name" value="calpain_III"/>
    <property type="match status" value="1"/>
</dbReference>
<feature type="compositionally biased region" description="Acidic residues" evidence="9">
    <location>
        <begin position="100"/>
        <end position="134"/>
    </location>
</feature>
<dbReference type="SMART" id="SM00230">
    <property type="entry name" value="CysPc"/>
    <property type="match status" value="1"/>
</dbReference>
<dbReference type="SMART" id="SM00054">
    <property type="entry name" value="EFh"/>
    <property type="match status" value="2"/>
</dbReference>
<dbReference type="InterPro" id="IPR035892">
    <property type="entry name" value="C2_domain_sf"/>
</dbReference>
<dbReference type="PROSITE" id="PS50020">
    <property type="entry name" value="WW_DOMAIN_2"/>
    <property type="match status" value="1"/>
</dbReference>
<dbReference type="PROSITE" id="PS00018">
    <property type="entry name" value="EF_HAND_1"/>
    <property type="match status" value="2"/>
</dbReference>